<reference evidence="3 4" key="2">
    <citation type="submission" date="2023-11" db="UniProtKB">
        <authorList>
            <consortium name="WormBaseParasite"/>
        </authorList>
    </citation>
    <scope>IDENTIFICATION</scope>
</reference>
<dbReference type="AlphaFoldDB" id="A0AA85K6I8"/>
<protein>
    <submittedName>
        <fullName evidence="3 4">CNOT1_CAF1_bind domain-containing protein</fullName>
    </submittedName>
</protein>
<evidence type="ECO:0000313" key="3">
    <source>
        <dbReference type="WBParaSite" id="TREG1_69840.1"/>
    </source>
</evidence>
<dbReference type="GO" id="GO:0000288">
    <property type="term" value="P:nuclear-transcribed mRNA catabolic process, deadenylation-dependent decay"/>
    <property type="evidence" value="ECO:0007669"/>
    <property type="project" value="TreeGrafter"/>
</dbReference>
<sequence length="216" mass="25192">MNNITECNLKRQVDEVFSIMPHHFIQWLADSILRRVASEPNLHDLYAEFVLLISERYTNFSTFLLEILTKEIDYILKLPNLDTCNGKALKHLGGFLGRLTIARDIPLCVDIKSLIYTTFKNKPNSLDCIIPFISEILKNTKYSYQIKPSNPWVKEILQVIKELHHITNKLTIQFEVELLFSFLDCDINELNSAYYLRRNMNNETNNNSNNNGDNYS</sequence>
<dbReference type="GO" id="GO:0000932">
    <property type="term" value="C:P-body"/>
    <property type="evidence" value="ECO:0007669"/>
    <property type="project" value="TreeGrafter"/>
</dbReference>
<evidence type="ECO:0000313" key="4">
    <source>
        <dbReference type="WBParaSite" id="TREG1_69850.1"/>
    </source>
</evidence>
<proteinExistence type="predicted"/>
<dbReference type="PANTHER" id="PTHR13162">
    <property type="entry name" value="CCR4-NOT TRANSCRIPTION COMPLEX"/>
    <property type="match status" value="1"/>
</dbReference>
<dbReference type="InterPro" id="IPR040398">
    <property type="entry name" value="Not1"/>
</dbReference>
<dbReference type="Proteomes" id="UP000050795">
    <property type="component" value="Unassembled WGS sequence"/>
</dbReference>
<evidence type="ECO:0000313" key="2">
    <source>
        <dbReference type="Proteomes" id="UP000050795"/>
    </source>
</evidence>
<dbReference type="WBParaSite" id="TREG1_69850.1">
    <property type="protein sequence ID" value="TREG1_69850.1"/>
    <property type="gene ID" value="TREG1_69850"/>
</dbReference>
<dbReference type="InterPro" id="IPR032191">
    <property type="entry name" value="CNOT1_CAF1_bind"/>
</dbReference>
<evidence type="ECO:0000259" key="1">
    <source>
        <dbReference type="Pfam" id="PF16415"/>
    </source>
</evidence>
<reference evidence="2" key="1">
    <citation type="submission" date="2022-06" db="EMBL/GenBank/DDBJ databases">
        <authorList>
            <person name="Berger JAMES D."/>
            <person name="Berger JAMES D."/>
        </authorList>
    </citation>
    <scope>NUCLEOTIDE SEQUENCE [LARGE SCALE GENOMIC DNA]</scope>
</reference>
<organism evidence="2 3">
    <name type="scientific">Trichobilharzia regenti</name>
    <name type="common">Nasal bird schistosome</name>
    <dbReference type="NCBI Taxonomy" id="157069"/>
    <lineage>
        <taxon>Eukaryota</taxon>
        <taxon>Metazoa</taxon>
        <taxon>Spiralia</taxon>
        <taxon>Lophotrochozoa</taxon>
        <taxon>Platyhelminthes</taxon>
        <taxon>Trematoda</taxon>
        <taxon>Digenea</taxon>
        <taxon>Strigeidida</taxon>
        <taxon>Schistosomatoidea</taxon>
        <taxon>Schistosomatidae</taxon>
        <taxon>Trichobilharzia</taxon>
    </lineage>
</organism>
<dbReference type="GO" id="GO:0030015">
    <property type="term" value="C:CCR4-NOT core complex"/>
    <property type="evidence" value="ECO:0007669"/>
    <property type="project" value="InterPro"/>
</dbReference>
<dbReference type="PANTHER" id="PTHR13162:SF8">
    <property type="entry name" value="CCR4-NOT TRANSCRIPTION COMPLEX SUBUNIT 1"/>
    <property type="match status" value="1"/>
</dbReference>
<dbReference type="GO" id="GO:0017148">
    <property type="term" value="P:negative regulation of translation"/>
    <property type="evidence" value="ECO:0007669"/>
    <property type="project" value="InterPro"/>
</dbReference>
<dbReference type="Pfam" id="PF16415">
    <property type="entry name" value="CNOT1_CAF1_bind"/>
    <property type="match status" value="1"/>
</dbReference>
<keyword evidence="2" id="KW-1185">Reference proteome</keyword>
<dbReference type="GO" id="GO:0060090">
    <property type="term" value="F:molecular adaptor activity"/>
    <property type="evidence" value="ECO:0007669"/>
    <property type="project" value="TreeGrafter"/>
</dbReference>
<accession>A0AA85K6I8</accession>
<dbReference type="Gene3D" id="1.25.40.180">
    <property type="match status" value="1"/>
</dbReference>
<name>A0AA85K6I8_TRIRE</name>
<feature type="domain" description="CCR4-NOT transcription complex subunit 1 CAF1-binding" evidence="1">
    <location>
        <begin position="1"/>
        <end position="204"/>
    </location>
</feature>
<dbReference type="WBParaSite" id="TREG1_69840.1">
    <property type="protein sequence ID" value="TREG1_69840.1"/>
    <property type="gene ID" value="TREG1_69840"/>
</dbReference>